<organism evidence="1 2">
    <name type="scientific">Rhinolophus ferrumequinum</name>
    <name type="common">Greater horseshoe bat</name>
    <dbReference type="NCBI Taxonomy" id="59479"/>
    <lineage>
        <taxon>Eukaryota</taxon>
        <taxon>Metazoa</taxon>
        <taxon>Chordata</taxon>
        <taxon>Craniata</taxon>
        <taxon>Vertebrata</taxon>
        <taxon>Euteleostomi</taxon>
        <taxon>Mammalia</taxon>
        <taxon>Eutheria</taxon>
        <taxon>Laurasiatheria</taxon>
        <taxon>Chiroptera</taxon>
        <taxon>Yinpterochiroptera</taxon>
        <taxon>Rhinolophoidea</taxon>
        <taxon>Rhinolophidae</taxon>
        <taxon>Rhinolophinae</taxon>
        <taxon>Rhinolophus</taxon>
    </lineage>
</organism>
<sequence length="127" mass="14167">MDVLAQTERMVGKNTFSQPLILIECIRCVLKGLGDVFLRIGVPRLTPKGEGTCPLLARPRNFSQSLSFRCLHGKLDPVASCTLVMVFYTPILWRTDIHKLCVHTHTHTYPTDPLSTDPVSGKQPPEP</sequence>
<evidence type="ECO:0000313" key="1">
    <source>
        <dbReference type="EMBL" id="KAF6280933.1"/>
    </source>
</evidence>
<dbReference type="Proteomes" id="UP000585614">
    <property type="component" value="Unassembled WGS sequence"/>
</dbReference>
<gene>
    <name evidence="1" type="ORF">mRhiFer1_009312</name>
</gene>
<comment type="caution">
    <text evidence="1">The sequence shown here is derived from an EMBL/GenBank/DDBJ whole genome shotgun (WGS) entry which is preliminary data.</text>
</comment>
<reference evidence="1 2" key="1">
    <citation type="journal article" date="2020" name="Nature">
        <title>Six reference-quality genomes reveal evolution of bat adaptations.</title>
        <authorList>
            <person name="Jebb D."/>
            <person name="Huang Z."/>
            <person name="Pippel M."/>
            <person name="Hughes G.M."/>
            <person name="Lavrichenko K."/>
            <person name="Devanna P."/>
            <person name="Winkler S."/>
            <person name="Jermiin L.S."/>
            <person name="Skirmuntt E.C."/>
            <person name="Katzourakis A."/>
            <person name="Burkitt-Gray L."/>
            <person name="Ray D.A."/>
            <person name="Sullivan K.A.M."/>
            <person name="Roscito J.G."/>
            <person name="Kirilenko B.M."/>
            <person name="Davalos L.M."/>
            <person name="Corthals A.P."/>
            <person name="Power M.L."/>
            <person name="Jones G."/>
            <person name="Ransome R.D."/>
            <person name="Dechmann D.K.N."/>
            <person name="Locatelli A.G."/>
            <person name="Puechmaille S.J."/>
            <person name="Fedrigo O."/>
            <person name="Jarvis E.D."/>
            <person name="Hiller M."/>
            <person name="Vernes S.C."/>
            <person name="Myers E.W."/>
            <person name="Teeling E.C."/>
        </authorList>
    </citation>
    <scope>NUCLEOTIDE SEQUENCE [LARGE SCALE GENOMIC DNA]</scope>
    <source>
        <strain evidence="1">MRhiFer1</strain>
        <tissue evidence="1">Lung</tissue>
    </source>
</reference>
<accession>A0A7J7RXT3</accession>
<dbReference type="AlphaFoldDB" id="A0A7J7RXT3"/>
<protein>
    <submittedName>
        <fullName evidence="1">Uncharacterized protein</fullName>
    </submittedName>
</protein>
<proteinExistence type="predicted"/>
<evidence type="ECO:0000313" key="2">
    <source>
        <dbReference type="Proteomes" id="UP000585614"/>
    </source>
</evidence>
<name>A0A7J7RXT3_RHIFE</name>
<dbReference type="EMBL" id="JACAGC010000024">
    <property type="protein sequence ID" value="KAF6280933.1"/>
    <property type="molecule type" value="Genomic_DNA"/>
</dbReference>